<comment type="caution">
    <text evidence="2">The sequence shown here is derived from an EMBL/GenBank/DDBJ whole genome shotgun (WGS) entry which is preliminary data.</text>
</comment>
<dbReference type="AlphaFoldDB" id="A0A7Y0KCU4"/>
<name>A0A7Y0KCU4_9BACI</name>
<sequence>MEAQKLNGLNGRTELKHELNQIDCYLLRNKLKHVMEVDPHATNDGKYLIRSVYFDNFENKALTQKKEGLLNRDKFRVRLYDYNTNYLNLERKSKRNNLTYKDKCRITAEEYEKIRIGDIKWMENDPRDLIKELFIHMSLYQLKPHTVVDYVREVFIYRYGNVRVTFDSSIQTSFRNNDVLNRDLPMVETNPNITILEVKYDEFLPEIIKNLLQISDRRKGTYSKYQISRMYG</sequence>
<evidence type="ECO:0000259" key="1">
    <source>
        <dbReference type="Pfam" id="PF09359"/>
    </source>
</evidence>
<organism evidence="2 3">
    <name type="scientific">Niallia alba</name>
    <dbReference type="NCBI Taxonomy" id="2729105"/>
    <lineage>
        <taxon>Bacteria</taxon>
        <taxon>Bacillati</taxon>
        <taxon>Bacillota</taxon>
        <taxon>Bacilli</taxon>
        <taxon>Bacillales</taxon>
        <taxon>Bacillaceae</taxon>
        <taxon>Niallia</taxon>
    </lineage>
</organism>
<dbReference type="InterPro" id="IPR018966">
    <property type="entry name" value="VTC_domain"/>
</dbReference>
<accession>A0A7Y0KCU4</accession>
<keyword evidence="3" id="KW-1185">Reference proteome</keyword>
<dbReference type="Pfam" id="PF09359">
    <property type="entry name" value="VTC"/>
    <property type="match status" value="1"/>
</dbReference>
<evidence type="ECO:0000313" key="3">
    <source>
        <dbReference type="Proteomes" id="UP000588491"/>
    </source>
</evidence>
<dbReference type="CDD" id="cd07750">
    <property type="entry name" value="PolyPPase_VTC_like"/>
    <property type="match status" value="1"/>
</dbReference>
<evidence type="ECO:0000313" key="2">
    <source>
        <dbReference type="EMBL" id="NMO79897.1"/>
    </source>
</evidence>
<dbReference type="Proteomes" id="UP000588491">
    <property type="component" value="Unassembled WGS sequence"/>
</dbReference>
<gene>
    <name evidence="2" type="ORF">HHU08_23525</name>
</gene>
<feature type="domain" description="VTC" evidence="1">
    <location>
        <begin position="12"/>
        <end position="228"/>
    </location>
</feature>
<dbReference type="Gene3D" id="3.20.100.30">
    <property type="entry name" value="VTC, catalytic tunnel domain"/>
    <property type="match status" value="1"/>
</dbReference>
<reference evidence="2 3" key="1">
    <citation type="submission" date="2020-04" db="EMBL/GenBank/DDBJ databases">
        <title>Bacillus sp. UniB3 isolated from commercial digestive syrup.</title>
        <authorList>
            <person name="Thorat V."/>
            <person name="Kirdat K."/>
            <person name="Tiwarekar B."/>
            <person name="Yadav A."/>
        </authorList>
    </citation>
    <scope>NUCLEOTIDE SEQUENCE [LARGE SCALE GENOMIC DNA]</scope>
    <source>
        <strain evidence="2 3">UniB3</strain>
    </source>
</reference>
<dbReference type="InterPro" id="IPR042267">
    <property type="entry name" value="VTC_sf"/>
</dbReference>
<proteinExistence type="predicted"/>
<dbReference type="GO" id="GO:0006799">
    <property type="term" value="P:polyphosphate biosynthetic process"/>
    <property type="evidence" value="ECO:0007669"/>
    <property type="project" value="UniProtKB-ARBA"/>
</dbReference>
<dbReference type="RefSeq" id="WP_101728924.1">
    <property type="nucleotide sequence ID" value="NZ_JABBPK010000001.1"/>
</dbReference>
<protein>
    <submittedName>
        <fullName evidence="2">Polyphosphate polymerase domain-containing protein</fullName>
    </submittedName>
</protein>
<dbReference type="EMBL" id="JABBPK010000001">
    <property type="protein sequence ID" value="NMO79897.1"/>
    <property type="molecule type" value="Genomic_DNA"/>
</dbReference>